<keyword evidence="2" id="KW-1185">Reference proteome</keyword>
<dbReference type="RefSeq" id="WP_263608022.1">
    <property type="nucleotide sequence ID" value="NZ_JAOVQM010000002.1"/>
</dbReference>
<dbReference type="PANTHER" id="PTHR40658:SF4">
    <property type="entry name" value="HYPOTHETICAL CYTOSOLIC PROTEIN"/>
    <property type="match status" value="1"/>
</dbReference>
<dbReference type="Proteomes" id="UP001177160">
    <property type="component" value="Unassembled WGS sequence"/>
</dbReference>
<dbReference type="InterPro" id="IPR034660">
    <property type="entry name" value="DinB/YfiT-like"/>
</dbReference>
<gene>
    <name evidence="1" type="ORF">N7548_03405</name>
</gene>
<dbReference type="InterPro" id="IPR012550">
    <property type="entry name" value="DUF1706"/>
</dbReference>
<evidence type="ECO:0000313" key="2">
    <source>
        <dbReference type="Proteomes" id="UP001177160"/>
    </source>
</evidence>
<name>A0ABT2Y551_9MOLU</name>
<dbReference type="Gene3D" id="3.30.460.10">
    <property type="entry name" value="Beta Polymerase, domain 2"/>
    <property type="match status" value="1"/>
</dbReference>
<dbReference type="EMBL" id="JAOVQM010000002">
    <property type="protein sequence ID" value="MCV2231869.1"/>
    <property type="molecule type" value="Genomic_DNA"/>
</dbReference>
<reference evidence="1" key="1">
    <citation type="submission" date="2022-09" db="EMBL/GenBank/DDBJ databases">
        <title>Novel Mycoplasma species identified in domestic and wild animals.</title>
        <authorList>
            <person name="Volokhov D.V."/>
            <person name="Furtak V.A."/>
            <person name="Zagorodnyaya T.A."/>
        </authorList>
    </citation>
    <scope>NUCLEOTIDE SEQUENCE</scope>
    <source>
        <strain evidence="1">Oakley</strain>
    </source>
</reference>
<proteinExistence type="predicted"/>
<dbReference type="PANTHER" id="PTHR40658">
    <property type="match status" value="1"/>
</dbReference>
<dbReference type="CDD" id="cd05403">
    <property type="entry name" value="NT_KNTase_like"/>
    <property type="match status" value="1"/>
</dbReference>
<comment type="caution">
    <text evidence="1">The sequence shown here is derived from an EMBL/GenBank/DDBJ whole genome shotgun (WGS) entry which is preliminary data.</text>
</comment>
<dbReference type="SUPFAM" id="SSF81301">
    <property type="entry name" value="Nucleotidyltransferase"/>
    <property type="match status" value="1"/>
</dbReference>
<organism evidence="1 2">
    <name type="scientific">Paracholeplasma manati</name>
    <dbReference type="NCBI Taxonomy" id="591373"/>
    <lineage>
        <taxon>Bacteria</taxon>
        <taxon>Bacillati</taxon>
        <taxon>Mycoplasmatota</taxon>
        <taxon>Mollicutes</taxon>
        <taxon>Acholeplasmatales</taxon>
        <taxon>Acholeplasmataceae</taxon>
        <taxon>Paracholeplasma</taxon>
    </lineage>
</organism>
<accession>A0ABT2Y551</accession>
<evidence type="ECO:0000313" key="1">
    <source>
        <dbReference type="EMBL" id="MCV2231869.1"/>
    </source>
</evidence>
<dbReference type="InterPro" id="IPR043519">
    <property type="entry name" value="NT_sf"/>
</dbReference>
<dbReference type="Gene3D" id="1.20.120.450">
    <property type="entry name" value="dinb family like domain"/>
    <property type="match status" value="1"/>
</dbReference>
<protein>
    <submittedName>
        <fullName evidence="1">ClbS/DfsB family four-helix bundle protein</fullName>
    </submittedName>
</protein>
<dbReference type="Pfam" id="PF08020">
    <property type="entry name" value="DUF1706"/>
    <property type="match status" value="1"/>
</dbReference>
<sequence length="415" mass="48476">MKHEFTVTSILEDARKKHDALMVLVEQNASVPFLYMDRDENIRDVLYHLYGWHQILSDLMTKNPIPPIELRPGYTWKNLTELNYKIKKEAESYTLHEVKHLFNQSHNHWMSKIAQLFDHTLNAAGLYPFTAPSNLGEFIHECMGGHYQWAIQTIEFHLGDPYLRPLLEGFKSLPEVEAIVLGGSRGKQQGDHLSDYDIYVYATKPIDVEERRRIIGPHVSLMEYNHQFFETEDDGVLNNGIGIEFIYRNLDDFKAMMERLFNGQVNRGYSTCFLDNLLTTKIIYDKKRAYKSLQDTYRFIDKAALYQQVIRQNIPLLYGTQPNYFDQIVKAVKRQDIIAVNHRLTEYFSLFFDTLFAINQINHPGEKRMLEKALSLPKQPKELEKTVGKVFDNITSGDFLKDLEQLTLDLIKLTK</sequence>